<dbReference type="Pfam" id="PF08240">
    <property type="entry name" value="ADH_N"/>
    <property type="match status" value="1"/>
</dbReference>
<dbReference type="AlphaFoldDB" id="A0A5C4J2G4"/>
<dbReference type="InterPro" id="IPR013149">
    <property type="entry name" value="ADH-like_C"/>
</dbReference>
<organism evidence="4 5">
    <name type="scientific">Actinomadura soli</name>
    <dbReference type="NCBI Taxonomy" id="2508997"/>
    <lineage>
        <taxon>Bacteria</taxon>
        <taxon>Bacillati</taxon>
        <taxon>Actinomycetota</taxon>
        <taxon>Actinomycetes</taxon>
        <taxon>Streptosporangiales</taxon>
        <taxon>Thermomonosporaceae</taxon>
        <taxon>Actinomadura</taxon>
    </lineage>
</organism>
<dbReference type="Proteomes" id="UP000309174">
    <property type="component" value="Unassembled WGS sequence"/>
</dbReference>
<dbReference type="CDD" id="cd08244">
    <property type="entry name" value="MDR_enoyl_red"/>
    <property type="match status" value="1"/>
</dbReference>
<evidence type="ECO:0000256" key="2">
    <source>
        <dbReference type="ARBA" id="ARBA00023002"/>
    </source>
</evidence>
<evidence type="ECO:0000256" key="1">
    <source>
        <dbReference type="ARBA" id="ARBA00022857"/>
    </source>
</evidence>
<reference evidence="4 5" key="1">
    <citation type="submission" date="2019-05" db="EMBL/GenBank/DDBJ databases">
        <title>Draft genome sequence of Actinomadura sp. 14C53.</title>
        <authorList>
            <person name="Saricaoglu S."/>
            <person name="Isik K."/>
        </authorList>
    </citation>
    <scope>NUCLEOTIDE SEQUENCE [LARGE SCALE GENOMIC DNA]</scope>
    <source>
        <strain evidence="4 5">14C53</strain>
    </source>
</reference>
<keyword evidence="2" id="KW-0560">Oxidoreductase</keyword>
<dbReference type="InterPro" id="IPR013154">
    <property type="entry name" value="ADH-like_N"/>
</dbReference>
<comment type="caution">
    <text evidence="4">The sequence shown here is derived from an EMBL/GenBank/DDBJ whole genome shotgun (WGS) entry which is preliminary data.</text>
</comment>
<keyword evidence="5" id="KW-1185">Reference proteome</keyword>
<evidence type="ECO:0000259" key="3">
    <source>
        <dbReference type="SMART" id="SM00829"/>
    </source>
</evidence>
<dbReference type="Gene3D" id="3.40.50.720">
    <property type="entry name" value="NAD(P)-binding Rossmann-like Domain"/>
    <property type="match status" value="1"/>
</dbReference>
<dbReference type="SUPFAM" id="SSF50129">
    <property type="entry name" value="GroES-like"/>
    <property type="match status" value="1"/>
</dbReference>
<dbReference type="RefSeq" id="WP_138649422.1">
    <property type="nucleotide sequence ID" value="NZ_VCKW01000273.1"/>
</dbReference>
<evidence type="ECO:0000313" key="4">
    <source>
        <dbReference type="EMBL" id="TMQ90646.1"/>
    </source>
</evidence>
<protein>
    <submittedName>
        <fullName evidence="4">Zinc-binding dehydrogenase</fullName>
    </submittedName>
</protein>
<dbReference type="InterPro" id="IPR036291">
    <property type="entry name" value="NAD(P)-bd_dom_sf"/>
</dbReference>
<dbReference type="SMART" id="SM00829">
    <property type="entry name" value="PKS_ER"/>
    <property type="match status" value="1"/>
</dbReference>
<dbReference type="Gene3D" id="3.90.180.10">
    <property type="entry name" value="Medium-chain alcohol dehydrogenases, catalytic domain"/>
    <property type="match status" value="1"/>
</dbReference>
<dbReference type="EMBL" id="VCKW01000273">
    <property type="protein sequence ID" value="TMQ90646.1"/>
    <property type="molecule type" value="Genomic_DNA"/>
</dbReference>
<feature type="domain" description="Enoyl reductase (ER)" evidence="3">
    <location>
        <begin position="10"/>
        <end position="315"/>
    </location>
</feature>
<gene>
    <name evidence="4" type="ORF">ETD83_34605</name>
</gene>
<dbReference type="SUPFAM" id="SSF51735">
    <property type="entry name" value="NAD(P)-binding Rossmann-fold domains"/>
    <property type="match status" value="1"/>
</dbReference>
<sequence length="317" mass="32806">MRVIEVEEFGGPEVLGVREAPDLVAGPGEVVIALAAADTMFVETRIRAGSAREFFDTTPPYVPGGGGAGEVISAGPDVDPAWIGRRVVASVVNGGYAEQVAAPLENVLPLPDGLGFNEAAALLHDGVTTLCVFEGTEVKAGDTVLVVGATGGMGVLLVQLARAQGARVVAAARGGRKLELARELGADVVLDYSRPGWTDEILGKVDVVFDGVGDEIGLAAFAATRDGGTFSAHGSTLGGFTAVDTQEADRRGITLRGIRDVQISRTERMRLLGSALEKAAEGVFKPVIGQTFPLGRAADAHTAIEERTVLAKTLLLP</sequence>
<keyword evidence="1" id="KW-0521">NADP</keyword>
<proteinExistence type="predicted"/>
<dbReference type="InterPro" id="IPR020843">
    <property type="entry name" value="ER"/>
</dbReference>
<dbReference type="OrthoDB" id="5195079at2"/>
<dbReference type="InterPro" id="IPR011032">
    <property type="entry name" value="GroES-like_sf"/>
</dbReference>
<dbReference type="GO" id="GO:0016651">
    <property type="term" value="F:oxidoreductase activity, acting on NAD(P)H"/>
    <property type="evidence" value="ECO:0007669"/>
    <property type="project" value="TreeGrafter"/>
</dbReference>
<dbReference type="Pfam" id="PF00107">
    <property type="entry name" value="ADH_zinc_N"/>
    <property type="match status" value="1"/>
</dbReference>
<name>A0A5C4J2G4_9ACTN</name>
<dbReference type="GO" id="GO:0070402">
    <property type="term" value="F:NADPH binding"/>
    <property type="evidence" value="ECO:0007669"/>
    <property type="project" value="TreeGrafter"/>
</dbReference>
<evidence type="ECO:0000313" key="5">
    <source>
        <dbReference type="Proteomes" id="UP000309174"/>
    </source>
</evidence>
<accession>A0A5C4J2G4</accession>
<dbReference type="PANTHER" id="PTHR48106">
    <property type="entry name" value="QUINONE OXIDOREDUCTASE PIG3-RELATED"/>
    <property type="match status" value="1"/>
</dbReference>